<dbReference type="EMBL" id="JADBGG010000037">
    <property type="protein sequence ID" value="MBE1426895.1"/>
    <property type="molecule type" value="Genomic_DNA"/>
</dbReference>
<evidence type="ECO:0000259" key="1">
    <source>
        <dbReference type="Pfam" id="PF01814"/>
    </source>
</evidence>
<accession>A0ABR9H865</accession>
<dbReference type="PANTHER" id="PTHR39966:SF1">
    <property type="entry name" value="HEMERYTHRIN-LIKE DOMAIN-CONTAINING PROTEIN"/>
    <property type="match status" value="1"/>
</dbReference>
<evidence type="ECO:0000313" key="2">
    <source>
        <dbReference type="EMBL" id="MBE1426895.1"/>
    </source>
</evidence>
<organism evidence="2 3">
    <name type="scientific">Desulfomicrobium macestii</name>
    <dbReference type="NCBI Taxonomy" id="90731"/>
    <lineage>
        <taxon>Bacteria</taxon>
        <taxon>Pseudomonadati</taxon>
        <taxon>Thermodesulfobacteriota</taxon>
        <taxon>Desulfovibrionia</taxon>
        <taxon>Desulfovibrionales</taxon>
        <taxon>Desulfomicrobiaceae</taxon>
        <taxon>Desulfomicrobium</taxon>
    </lineage>
</organism>
<protein>
    <submittedName>
        <fullName evidence="2">Hemerythrin-like domain-containing protein</fullName>
    </submittedName>
</protein>
<dbReference type="CDD" id="cd12108">
    <property type="entry name" value="Hr-like"/>
    <property type="match status" value="1"/>
</dbReference>
<reference evidence="2 3" key="1">
    <citation type="submission" date="2020-10" db="EMBL/GenBank/DDBJ databases">
        <title>Genomic Encyclopedia of Type Strains, Phase IV (KMG-IV): sequencing the most valuable type-strain genomes for metagenomic binning, comparative biology and taxonomic classification.</title>
        <authorList>
            <person name="Goeker M."/>
        </authorList>
    </citation>
    <scope>NUCLEOTIDE SEQUENCE [LARGE SCALE GENOMIC DNA]</scope>
    <source>
        <strain evidence="2 3">DSM 4194</strain>
    </source>
</reference>
<comment type="caution">
    <text evidence="2">The sequence shown here is derived from an EMBL/GenBank/DDBJ whole genome shotgun (WGS) entry which is preliminary data.</text>
</comment>
<evidence type="ECO:0000313" key="3">
    <source>
        <dbReference type="Proteomes" id="UP000639010"/>
    </source>
</evidence>
<dbReference type="Pfam" id="PF01814">
    <property type="entry name" value="Hemerythrin"/>
    <property type="match status" value="1"/>
</dbReference>
<dbReference type="PANTHER" id="PTHR39966">
    <property type="entry name" value="BLL2471 PROTEIN-RELATED"/>
    <property type="match status" value="1"/>
</dbReference>
<feature type="domain" description="Hemerythrin-like" evidence="1">
    <location>
        <begin position="56"/>
        <end position="189"/>
    </location>
</feature>
<dbReference type="InterPro" id="IPR012312">
    <property type="entry name" value="Hemerythrin-like"/>
</dbReference>
<gene>
    <name evidence="2" type="ORF">H4684_003577</name>
</gene>
<sequence length="234" mass="26612">MKIIIFPRATETAINRTHRRNIWKHNCDEMHPPLEIRRNGAGGGSSRERRLTMKATEELIQEHQNIELMLEILKTVSTRLRDGDAVPPEHLEGILEFLTVFVDKCHHGKEEKYLFRALEAAGVDHITGHIGVLIYEHEQGRIHVARIKKALAGTLGVPDMVEVQAAAADYVELMVQHITTENTDVFPMAEKILDSDASAKLCENFEKLERERIGAGKHEEFHALLETLQDVYLK</sequence>
<dbReference type="Proteomes" id="UP000639010">
    <property type="component" value="Unassembled WGS sequence"/>
</dbReference>
<name>A0ABR9H865_9BACT</name>
<proteinExistence type="predicted"/>
<dbReference type="Gene3D" id="1.20.120.520">
    <property type="entry name" value="nmb1532 protein domain like"/>
    <property type="match status" value="1"/>
</dbReference>
<keyword evidence="3" id="KW-1185">Reference proteome</keyword>